<evidence type="ECO:0000313" key="1">
    <source>
        <dbReference type="EMBL" id="SEU12118.1"/>
    </source>
</evidence>
<proteinExistence type="predicted"/>
<sequence>MDSIPKDPVILLSYINTQLRDHYGTLDEFCRSAGVLKAEIVSTLSGIGYHYEPAQNQFR</sequence>
<dbReference type="AlphaFoldDB" id="A0A1I0JQK7"/>
<keyword evidence="2" id="KW-1185">Reference proteome</keyword>
<protein>
    <submittedName>
        <fullName evidence="1">Uncharacterized protein</fullName>
    </submittedName>
</protein>
<reference evidence="2" key="1">
    <citation type="submission" date="2016-10" db="EMBL/GenBank/DDBJ databases">
        <authorList>
            <person name="Varghese N."/>
            <person name="Submissions S."/>
        </authorList>
    </citation>
    <scope>NUCLEOTIDE SEQUENCE [LARGE SCALE GENOMIC DNA]</scope>
    <source>
        <strain evidence="2">NLAE-zl-G277</strain>
    </source>
</reference>
<dbReference type="RefSeq" id="WP_092369647.1">
    <property type="nucleotide sequence ID" value="NZ_CABJCG010000005.1"/>
</dbReference>
<organism evidence="1 2">
    <name type="scientific">Enterocloster lavalensis</name>
    <dbReference type="NCBI Taxonomy" id="460384"/>
    <lineage>
        <taxon>Bacteria</taxon>
        <taxon>Bacillati</taxon>
        <taxon>Bacillota</taxon>
        <taxon>Clostridia</taxon>
        <taxon>Lachnospirales</taxon>
        <taxon>Lachnospiraceae</taxon>
        <taxon>Enterocloster</taxon>
    </lineage>
</organism>
<dbReference type="GeneID" id="93279525"/>
<gene>
    <name evidence="1" type="ORF">SAMN05216313_13319</name>
</gene>
<dbReference type="Proteomes" id="UP000198508">
    <property type="component" value="Unassembled WGS sequence"/>
</dbReference>
<dbReference type="InterPro" id="IPR025346">
    <property type="entry name" value="DUF4250"/>
</dbReference>
<evidence type="ECO:0000313" key="2">
    <source>
        <dbReference type="Proteomes" id="UP000198508"/>
    </source>
</evidence>
<dbReference type="STRING" id="460384.SAMN05216313_13319"/>
<accession>A0A1I0JQK7</accession>
<dbReference type="Pfam" id="PF14056">
    <property type="entry name" value="DUF4250"/>
    <property type="match status" value="1"/>
</dbReference>
<dbReference type="EMBL" id="FOIM01000033">
    <property type="protein sequence ID" value="SEU12118.1"/>
    <property type="molecule type" value="Genomic_DNA"/>
</dbReference>
<name>A0A1I0JQK7_9FIRM</name>